<feature type="transmembrane region" description="Helical" evidence="3">
    <location>
        <begin position="123"/>
        <end position="147"/>
    </location>
</feature>
<accession>A0A220UAH5</accession>
<feature type="compositionally biased region" description="Pro residues" evidence="2">
    <location>
        <begin position="91"/>
        <end position="101"/>
    </location>
</feature>
<dbReference type="Gene3D" id="2.60.40.1240">
    <property type="match status" value="1"/>
</dbReference>
<evidence type="ECO:0000256" key="3">
    <source>
        <dbReference type="SAM" id="Phobius"/>
    </source>
</evidence>
<dbReference type="KEGG" id="brv:CFK39_03330"/>
<keyword evidence="1" id="KW-0732">Signal</keyword>
<keyword evidence="5" id="KW-1185">Reference proteome</keyword>
<feature type="region of interest" description="Disordered" evidence="2">
    <location>
        <begin position="1"/>
        <end position="117"/>
    </location>
</feature>
<feature type="region of interest" description="Disordered" evidence="2">
    <location>
        <begin position="152"/>
        <end position="173"/>
    </location>
</feature>
<keyword evidence="3" id="KW-0472">Membrane</keyword>
<keyword evidence="3" id="KW-1133">Transmembrane helix</keyword>
<evidence type="ECO:0008006" key="6">
    <source>
        <dbReference type="Google" id="ProtNLM"/>
    </source>
</evidence>
<name>A0A220UAH5_9MICO</name>
<keyword evidence="3" id="KW-0812">Transmembrane</keyword>
<dbReference type="AlphaFoldDB" id="A0A220UAH5"/>
<gene>
    <name evidence="4" type="ORF">CFK39_03330</name>
</gene>
<protein>
    <recommendedName>
        <fullName evidence="6">DUF4352 domain-containing protein</fullName>
    </recommendedName>
</protein>
<feature type="compositionally biased region" description="Low complexity" evidence="2">
    <location>
        <begin position="152"/>
        <end position="167"/>
    </location>
</feature>
<dbReference type="InterPro" id="IPR029050">
    <property type="entry name" value="Immunoprotect_excell_Ig-like"/>
</dbReference>
<evidence type="ECO:0000256" key="2">
    <source>
        <dbReference type="SAM" id="MobiDB-lite"/>
    </source>
</evidence>
<feature type="compositionally biased region" description="Basic and acidic residues" evidence="2">
    <location>
        <begin position="1"/>
        <end position="16"/>
    </location>
</feature>
<dbReference type="OrthoDB" id="4794439at2"/>
<dbReference type="RefSeq" id="WP_089064262.1">
    <property type="nucleotide sequence ID" value="NZ_CP022316.1"/>
</dbReference>
<feature type="compositionally biased region" description="Low complexity" evidence="2">
    <location>
        <begin position="21"/>
        <end position="34"/>
    </location>
</feature>
<dbReference type="EMBL" id="CP022316">
    <property type="protein sequence ID" value="ASK65015.1"/>
    <property type="molecule type" value="Genomic_DNA"/>
</dbReference>
<proteinExistence type="predicted"/>
<evidence type="ECO:0000256" key="1">
    <source>
        <dbReference type="ARBA" id="ARBA00022729"/>
    </source>
</evidence>
<evidence type="ECO:0000313" key="5">
    <source>
        <dbReference type="Proteomes" id="UP000198398"/>
    </source>
</evidence>
<sequence>METDRHASDGQERDDVPVPPARDGSSAADGSARPAPGPQQHSDASYEYGYGEAPLEAAGPDRGPEPEPGVDPGTGTRPATAPRAVLRPIPEGFPTPPPRPARPNRRPAPKPEPAAERARPRRLLIAGIAVAAVLLLIIVVGGAFLALRSLSPSGPAEAEGPGPSSSPVRAGPASAEIGGVVVTEMRTEIGVRAVGGPSSRTEPEGEFIIVTFEVDNPTSAGVQIGTNVSLETADETYPVDSAATRDHPADSADYGLVPPGGSETFHAVFDVPIGSAPTGLHLELVETGESGTVPLSG</sequence>
<reference evidence="5" key="1">
    <citation type="submission" date="2017-07" db="EMBL/GenBank/DDBJ databases">
        <title>Brachybacterium sp. VR2415.</title>
        <authorList>
            <person name="Tak E.J."/>
            <person name="Bae J.-W."/>
        </authorList>
    </citation>
    <scope>NUCLEOTIDE SEQUENCE [LARGE SCALE GENOMIC DNA]</scope>
    <source>
        <strain evidence="5">VR2415</strain>
    </source>
</reference>
<dbReference type="Proteomes" id="UP000198398">
    <property type="component" value="Chromosome"/>
</dbReference>
<organism evidence="4 5">
    <name type="scientific">Brachybacterium avium</name>
    <dbReference type="NCBI Taxonomy" id="2017485"/>
    <lineage>
        <taxon>Bacteria</taxon>
        <taxon>Bacillati</taxon>
        <taxon>Actinomycetota</taxon>
        <taxon>Actinomycetes</taxon>
        <taxon>Micrococcales</taxon>
        <taxon>Dermabacteraceae</taxon>
        <taxon>Brachybacterium</taxon>
    </lineage>
</organism>
<evidence type="ECO:0000313" key="4">
    <source>
        <dbReference type="EMBL" id="ASK65015.1"/>
    </source>
</evidence>